<evidence type="ECO:0000313" key="3">
    <source>
        <dbReference type="Proteomes" id="UP001299068"/>
    </source>
</evidence>
<keyword evidence="1" id="KW-0472">Membrane</keyword>
<feature type="transmembrane region" description="Helical" evidence="1">
    <location>
        <begin position="48"/>
        <end position="67"/>
    </location>
</feature>
<dbReference type="RefSeq" id="WP_221861613.1">
    <property type="nucleotide sequence ID" value="NZ_JAIKTU010000010.1"/>
</dbReference>
<evidence type="ECO:0000313" key="2">
    <source>
        <dbReference type="EMBL" id="MBY0756362.1"/>
    </source>
</evidence>
<dbReference type="Proteomes" id="UP001299068">
    <property type="component" value="Unassembled WGS sequence"/>
</dbReference>
<reference evidence="2 3" key="1">
    <citation type="journal article" date="2021" name="Cell Host Microbe">
        <title>in vivo commensal control of Clostridioides difficile virulence.</title>
        <authorList>
            <person name="Girinathan B.P."/>
            <person name="Dibenedetto N."/>
            <person name="Worley J.N."/>
            <person name="Peltier J."/>
            <person name="Arrieta-Ortiz M.L."/>
            <person name="Rupa Christinal Immanuel S."/>
            <person name="Lavin R."/>
            <person name="Delaney M.L."/>
            <person name="Cummins C."/>
            <person name="Hoffmann M."/>
            <person name="Luo Y."/>
            <person name="Gonzalez-Escalona N."/>
            <person name="Allard M."/>
            <person name="Onderdonk A.B."/>
            <person name="Gerber G.K."/>
            <person name="Sonenshein A.L."/>
            <person name="Baliga N."/>
            <person name="Dupuy B."/>
            <person name="Bry L."/>
        </authorList>
    </citation>
    <scope>NUCLEOTIDE SEQUENCE [LARGE SCALE GENOMIC DNA]</scope>
    <source>
        <strain evidence="2 3">DSM 599</strain>
    </source>
</reference>
<proteinExistence type="predicted"/>
<name>A0ABS7L0U1_CLOSR</name>
<dbReference type="EMBL" id="JAIKTU010000010">
    <property type="protein sequence ID" value="MBY0756362.1"/>
    <property type="molecule type" value="Genomic_DNA"/>
</dbReference>
<sequence>MDKLSWKSILDSFKYILKIDWIGYVIIFLSPMIGYFLSIIFSTFFYSWVTEISCNIAITTVGVLLCIRNNKEKKE</sequence>
<accession>A0ABS7L0U1</accession>
<protein>
    <submittedName>
        <fullName evidence="2">Uncharacterized protein</fullName>
    </submittedName>
</protein>
<gene>
    <name evidence="2" type="ORF">K5V21_12975</name>
</gene>
<comment type="caution">
    <text evidence="2">The sequence shown here is derived from an EMBL/GenBank/DDBJ whole genome shotgun (WGS) entry which is preliminary data.</text>
</comment>
<feature type="transmembrane region" description="Helical" evidence="1">
    <location>
        <begin position="21"/>
        <end position="42"/>
    </location>
</feature>
<keyword evidence="1" id="KW-1133">Transmembrane helix</keyword>
<keyword evidence="1" id="KW-0812">Transmembrane</keyword>
<keyword evidence="3" id="KW-1185">Reference proteome</keyword>
<organism evidence="2 3">
    <name type="scientific">Clostridium sardiniense</name>
    <name type="common">Clostridium absonum</name>
    <dbReference type="NCBI Taxonomy" id="29369"/>
    <lineage>
        <taxon>Bacteria</taxon>
        <taxon>Bacillati</taxon>
        <taxon>Bacillota</taxon>
        <taxon>Clostridia</taxon>
        <taxon>Eubacteriales</taxon>
        <taxon>Clostridiaceae</taxon>
        <taxon>Clostridium</taxon>
    </lineage>
</organism>
<evidence type="ECO:0000256" key="1">
    <source>
        <dbReference type="SAM" id="Phobius"/>
    </source>
</evidence>